<dbReference type="RefSeq" id="WP_369222934.1">
    <property type="nucleotide sequence ID" value="NZ_CP163441.1"/>
</dbReference>
<dbReference type="AlphaFoldDB" id="A0AB39QSR3"/>
<gene>
    <name evidence="1" type="ORF">AB5J52_17445</name>
</gene>
<sequence length="216" mass="23082">MNTARRFLLEIPDGWDQVDLSGEEMARVRAQALASTDDPRQQAEINDMFRQGREVTRAARRYGALLASGTATMYPEGLFMAYGMVFAVTTPEGQELTLPVLSAQLGVSSGTGAAPKDRVISSVEVPHVGPAARVTGTEVTRVTADVSVRLLTMHTMMPVPGTARDYLCVSLASPNLPLKEEVYDLFDAITSTFRFVTDDGVQVPVGASGTGESPSG</sequence>
<name>A0AB39QSR3_9ACTN</name>
<protein>
    <submittedName>
        <fullName evidence="1">Uncharacterized protein</fullName>
    </submittedName>
</protein>
<organism evidence="1">
    <name type="scientific">Streptomyces sp. R39</name>
    <dbReference type="NCBI Taxonomy" id="3238631"/>
    <lineage>
        <taxon>Bacteria</taxon>
        <taxon>Bacillati</taxon>
        <taxon>Actinomycetota</taxon>
        <taxon>Actinomycetes</taxon>
        <taxon>Kitasatosporales</taxon>
        <taxon>Streptomycetaceae</taxon>
        <taxon>Streptomyces</taxon>
    </lineage>
</organism>
<evidence type="ECO:0000313" key="1">
    <source>
        <dbReference type="EMBL" id="XDQ43909.1"/>
    </source>
</evidence>
<dbReference type="EMBL" id="CP163441">
    <property type="protein sequence ID" value="XDQ43909.1"/>
    <property type="molecule type" value="Genomic_DNA"/>
</dbReference>
<proteinExistence type="predicted"/>
<accession>A0AB39QSR3</accession>
<reference evidence="1" key="1">
    <citation type="submission" date="2024-07" db="EMBL/GenBank/DDBJ databases">
        <authorList>
            <person name="Yu S.T."/>
        </authorList>
    </citation>
    <scope>NUCLEOTIDE SEQUENCE</scope>
    <source>
        <strain evidence="1">R39</strain>
    </source>
</reference>